<evidence type="ECO:0000313" key="2">
    <source>
        <dbReference type="EMBL" id="ASU35707.1"/>
    </source>
</evidence>
<reference evidence="2 3" key="1">
    <citation type="submission" date="2017-08" db="EMBL/GenBank/DDBJ databases">
        <title>Complete genome sequence of Mucilaginibacter sp. strain BJC16-A31.</title>
        <authorList>
            <consortium name="Henan University of Science and Technology"/>
            <person name="You X."/>
        </authorList>
    </citation>
    <scope>NUCLEOTIDE SEQUENCE [LARGE SCALE GENOMIC DNA]</scope>
    <source>
        <strain evidence="2 3">BJC16-A31</strain>
    </source>
</reference>
<evidence type="ECO:0008006" key="4">
    <source>
        <dbReference type="Google" id="ProtNLM"/>
    </source>
</evidence>
<accession>A0A223P0U4</accession>
<evidence type="ECO:0000313" key="3">
    <source>
        <dbReference type="Proteomes" id="UP000215002"/>
    </source>
</evidence>
<protein>
    <recommendedName>
        <fullName evidence="4">DUF5689 domain-containing protein</fullName>
    </recommendedName>
</protein>
<dbReference type="AlphaFoldDB" id="A0A223P0U4"/>
<dbReference type="EMBL" id="CP022743">
    <property type="protein sequence ID" value="ASU35707.1"/>
    <property type="molecule type" value="Genomic_DNA"/>
</dbReference>
<dbReference type="Proteomes" id="UP000215002">
    <property type="component" value="Chromosome"/>
</dbReference>
<keyword evidence="1" id="KW-0732">Signal</keyword>
<dbReference type="KEGG" id="muc:MuYL_3822"/>
<dbReference type="RefSeq" id="WP_094571843.1">
    <property type="nucleotide sequence ID" value="NZ_CP022743.1"/>
</dbReference>
<name>A0A223P0U4_9SPHI</name>
<feature type="signal peptide" evidence="1">
    <location>
        <begin position="1"/>
        <end position="21"/>
    </location>
</feature>
<sequence>MKFKVILSIILLAGVATFYTACKKSGTDASGPALSASEVSSQVALDLSQNLFGDYTGINFGGGLNAPSGFATKKHINSRVMQSLNNPFCGLVIDTTLNETVTAGADSSISVAGHIKFSFNCTGDNLTGFSTDDNLTIKVSTPQIGLSATILENITLASLDPKVDTANFSLSGSLSETGAYVFKTGTKRAGTRSFSYVLSNLVIDSNGDIISGTASFTTKGSGPKGSWAYAGTITFLPGHKVTITISGKTYNVNLQTGVVG</sequence>
<dbReference type="OrthoDB" id="797125at2"/>
<gene>
    <name evidence="2" type="ORF">MuYL_3822</name>
</gene>
<keyword evidence="3" id="KW-1185">Reference proteome</keyword>
<feature type="chain" id="PRO_5012352617" description="DUF5689 domain-containing protein" evidence="1">
    <location>
        <begin position="22"/>
        <end position="260"/>
    </location>
</feature>
<organism evidence="2 3">
    <name type="scientific">Mucilaginibacter xinganensis</name>
    <dbReference type="NCBI Taxonomy" id="1234841"/>
    <lineage>
        <taxon>Bacteria</taxon>
        <taxon>Pseudomonadati</taxon>
        <taxon>Bacteroidota</taxon>
        <taxon>Sphingobacteriia</taxon>
        <taxon>Sphingobacteriales</taxon>
        <taxon>Sphingobacteriaceae</taxon>
        <taxon>Mucilaginibacter</taxon>
    </lineage>
</organism>
<proteinExistence type="predicted"/>
<evidence type="ECO:0000256" key="1">
    <source>
        <dbReference type="SAM" id="SignalP"/>
    </source>
</evidence>